<evidence type="ECO:0000256" key="1">
    <source>
        <dbReference type="SAM" id="MobiDB-lite"/>
    </source>
</evidence>
<feature type="compositionally biased region" description="Basic residues" evidence="1">
    <location>
        <begin position="9"/>
        <end position="20"/>
    </location>
</feature>
<sequence>MCFNLGHGTKLRKHLSKKRSSSGTSSDHHGEDESKGLLLKEIERWNIQKQQQEMMISDQDQDQEHKLAISTSAKLIHRD</sequence>
<evidence type="ECO:0000313" key="3">
    <source>
        <dbReference type="Proteomes" id="UP001634007"/>
    </source>
</evidence>
<organism evidence="2 3">
    <name type="scientific">Eucalyptus globulus</name>
    <name type="common">Tasmanian blue gum</name>
    <dbReference type="NCBI Taxonomy" id="34317"/>
    <lineage>
        <taxon>Eukaryota</taxon>
        <taxon>Viridiplantae</taxon>
        <taxon>Streptophyta</taxon>
        <taxon>Embryophyta</taxon>
        <taxon>Tracheophyta</taxon>
        <taxon>Spermatophyta</taxon>
        <taxon>Magnoliopsida</taxon>
        <taxon>eudicotyledons</taxon>
        <taxon>Gunneridae</taxon>
        <taxon>Pentapetalae</taxon>
        <taxon>rosids</taxon>
        <taxon>malvids</taxon>
        <taxon>Myrtales</taxon>
        <taxon>Myrtaceae</taxon>
        <taxon>Myrtoideae</taxon>
        <taxon>Eucalypteae</taxon>
        <taxon>Eucalyptus</taxon>
    </lineage>
</organism>
<feature type="region of interest" description="Disordered" evidence="1">
    <location>
        <begin position="1"/>
        <end position="37"/>
    </location>
</feature>
<dbReference type="AlphaFoldDB" id="A0ABD3JLW9"/>
<protein>
    <submittedName>
        <fullName evidence="2">Uncharacterized protein</fullName>
    </submittedName>
</protein>
<dbReference type="Proteomes" id="UP001634007">
    <property type="component" value="Unassembled WGS sequence"/>
</dbReference>
<accession>A0ABD3JLW9</accession>
<proteinExistence type="predicted"/>
<gene>
    <name evidence="2" type="ORF">ACJRO7_033370</name>
</gene>
<name>A0ABD3JLW9_EUCGL</name>
<feature type="compositionally biased region" description="Basic and acidic residues" evidence="1">
    <location>
        <begin position="26"/>
        <end position="37"/>
    </location>
</feature>
<feature type="region of interest" description="Disordered" evidence="1">
    <location>
        <begin position="51"/>
        <end position="79"/>
    </location>
</feature>
<comment type="caution">
    <text evidence="2">The sequence shown here is derived from an EMBL/GenBank/DDBJ whole genome shotgun (WGS) entry which is preliminary data.</text>
</comment>
<dbReference type="EMBL" id="JBJKBG010000008">
    <property type="protein sequence ID" value="KAL3728779.1"/>
    <property type="molecule type" value="Genomic_DNA"/>
</dbReference>
<keyword evidence="3" id="KW-1185">Reference proteome</keyword>
<evidence type="ECO:0000313" key="2">
    <source>
        <dbReference type="EMBL" id="KAL3728779.1"/>
    </source>
</evidence>
<reference evidence="2 3" key="1">
    <citation type="submission" date="2024-11" db="EMBL/GenBank/DDBJ databases">
        <title>Chromosome-level genome assembly of Eucalyptus globulus Labill. provides insights into its genome evolution.</title>
        <authorList>
            <person name="Li X."/>
        </authorList>
    </citation>
    <scope>NUCLEOTIDE SEQUENCE [LARGE SCALE GENOMIC DNA]</scope>
    <source>
        <strain evidence="2">CL2024</strain>
        <tissue evidence="2">Fresh tender leaves</tissue>
    </source>
</reference>